<protein>
    <submittedName>
        <fullName evidence="1">Uncharacterized protein</fullName>
    </submittedName>
</protein>
<keyword evidence="2" id="KW-1185">Reference proteome</keyword>
<dbReference type="Proteomes" id="UP000198859">
    <property type="component" value="Chromosome I"/>
</dbReference>
<evidence type="ECO:0000313" key="2">
    <source>
        <dbReference type="Proteomes" id="UP000198859"/>
    </source>
</evidence>
<dbReference type="AlphaFoldDB" id="A0A1H1T2Y7"/>
<dbReference type="STRING" id="642780.SAMN04488570_2122"/>
<gene>
    <name evidence="1" type="ORF">SAMN04488570_2122</name>
</gene>
<organism evidence="1 2">
    <name type="scientific">Nocardioides scoriae</name>
    <dbReference type="NCBI Taxonomy" id="642780"/>
    <lineage>
        <taxon>Bacteria</taxon>
        <taxon>Bacillati</taxon>
        <taxon>Actinomycetota</taxon>
        <taxon>Actinomycetes</taxon>
        <taxon>Propionibacteriales</taxon>
        <taxon>Nocardioidaceae</taxon>
        <taxon>Nocardioides</taxon>
    </lineage>
</organism>
<evidence type="ECO:0000313" key="1">
    <source>
        <dbReference type="EMBL" id="SDS54531.1"/>
    </source>
</evidence>
<reference evidence="2" key="1">
    <citation type="submission" date="2016-10" db="EMBL/GenBank/DDBJ databases">
        <authorList>
            <person name="Varghese N."/>
            <person name="Submissions S."/>
        </authorList>
    </citation>
    <scope>NUCLEOTIDE SEQUENCE [LARGE SCALE GENOMIC DNA]</scope>
    <source>
        <strain evidence="2">DSM 22127</strain>
    </source>
</reference>
<name>A0A1H1T2Y7_9ACTN</name>
<dbReference type="RefSeq" id="WP_091729313.1">
    <property type="nucleotide sequence ID" value="NZ_LT629757.1"/>
</dbReference>
<dbReference type="OrthoDB" id="2426596at2"/>
<sequence>MRPEDVVPQHDLSPAAWLLGELTRPGPLVRHTTTPERCWCTFWEGFALPPAWDRAPRLRFPHRDQLLFEAPLSELEAVTEAFGRVGYAEPTLWWPEDRAWVVHWEVDSDATYAACPGPAAADLVAAGIGAHEVDGADAITLEG</sequence>
<accession>A0A1H1T2Y7</accession>
<dbReference type="EMBL" id="LT629757">
    <property type="protein sequence ID" value="SDS54531.1"/>
    <property type="molecule type" value="Genomic_DNA"/>
</dbReference>
<proteinExistence type="predicted"/>